<dbReference type="Pfam" id="PF01313">
    <property type="entry name" value="Bac_export_3"/>
    <property type="match status" value="1"/>
</dbReference>
<evidence type="ECO:0000313" key="8">
    <source>
        <dbReference type="EMBL" id="GAA4888816.1"/>
    </source>
</evidence>
<evidence type="ECO:0000256" key="6">
    <source>
        <dbReference type="ARBA" id="ARBA00023136"/>
    </source>
</evidence>
<evidence type="ECO:0000256" key="3">
    <source>
        <dbReference type="ARBA" id="ARBA00022475"/>
    </source>
</evidence>
<evidence type="ECO:0000256" key="2">
    <source>
        <dbReference type="ARBA" id="ARBA00006156"/>
    </source>
</evidence>
<dbReference type="PANTHER" id="PTHR34040:SF8">
    <property type="entry name" value="FLAGELLAR BIOSYNTHETIC PROTEIN FLIQ"/>
    <property type="match status" value="1"/>
</dbReference>
<reference evidence="9" key="1">
    <citation type="journal article" date="2019" name="Int. J. Syst. Evol. Microbiol.">
        <title>The Global Catalogue of Microorganisms (GCM) 10K type strain sequencing project: providing services to taxonomists for standard genome sequencing and annotation.</title>
        <authorList>
            <consortium name="The Broad Institute Genomics Platform"/>
            <consortium name="The Broad Institute Genome Sequencing Center for Infectious Disease"/>
            <person name="Wu L."/>
            <person name="Ma J."/>
        </authorList>
    </citation>
    <scope>NUCLEOTIDE SEQUENCE [LARGE SCALE GENOMIC DNA]</scope>
    <source>
        <strain evidence="9">JCM 18401</strain>
    </source>
</reference>
<dbReference type="PIRSF" id="PIRSF004669">
    <property type="entry name" value="FliQ"/>
    <property type="match status" value="1"/>
</dbReference>
<keyword evidence="4 7" id="KW-0812">Transmembrane</keyword>
<evidence type="ECO:0000256" key="1">
    <source>
        <dbReference type="ARBA" id="ARBA00004651"/>
    </source>
</evidence>
<keyword evidence="8" id="KW-0969">Cilium</keyword>
<keyword evidence="9" id="KW-1185">Reference proteome</keyword>
<accession>A0ABP9EYV9</accession>
<feature type="transmembrane region" description="Helical" evidence="7">
    <location>
        <begin position="51"/>
        <end position="70"/>
    </location>
</feature>
<organism evidence="8 9">
    <name type="scientific">Ferrimonas pelagia</name>
    <dbReference type="NCBI Taxonomy" id="1177826"/>
    <lineage>
        <taxon>Bacteria</taxon>
        <taxon>Pseudomonadati</taxon>
        <taxon>Pseudomonadota</taxon>
        <taxon>Gammaproteobacteria</taxon>
        <taxon>Alteromonadales</taxon>
        <taxon>Ferrimonadaceae</taxon>
        <taxon>Ferrimonas</taxon>
    </lineage>
</organism>
<dbReference type="PANTHER" id="PTHR34040">
    <property type="entry name" value="FLAGELLAR BIOSYNTHETIC PROTEIN FLIQ"/>
    <property type="match status" value="1"/>
</dbReference>
<comment type="caution">
    <text evidence="8">The sequence shown here is derived from an EMBL/GenBank/DDBJ whole genome shotgun (WGS) entry which is preliminary data.</text>
</comment>
<evidence type="ECO:0000256" key="4">
    <source>
        <dbReference type="ARBA" id="ARBA00022692"/>
    </source>
</evidence>
<dbReference type="PRINTS" id="PR00952">
    <property type="entry name" value="TYPE3IMQPROT"/>
</dbReference>
<feature type="transmembrane region" description="Helical" evidence="7">
    <location>
        <begin position="13"/>
        <end position="39"/>
    </location>
</feature>
<dbReference type="EMBL" id="BAABJZ010000077">
    <property type="protein sequence ID" value="GAA4888816.1"/>
    <property type="molecule type" value="Genomic_DNA"/>
</dbReference>
<keyword evidence="8" id="KW-0282">Flagellum</keyword>
<dbReference type="RefSeq" id="WP_345335506.1">
    <property type="nucleotide sequence ID" value="NZ_BAABJZ010000077.1"/>
</dbReference>
<evidence type="ECO:0000256" key="7">
    <source>
        <dbReference type="SAM" id="Phobius"/>
    </source>
</evidence>
<proteinExistence type="inferred from homology"/>
<comment type="subcellular location">
    <subcellularLocation>
        <location evidence="1">Cell membrane</location>
        <topology evidence="1">Multi-pass membrane protein</topology>
    </subcellularLocation>
</comment>
<evidence type="ECO:0000313" key="9">
    <source>
        <dbReference type="Proteomes" id="UP001499988"/>
    </source>
</evidence>
<sequence length="89" mass="9658">MDGQQLTTIFADAIYLVVTMVAVLITPGLMLGLVIATIQAATSVNEQTLSFLPKLIITLLMVVFAGQWLLTKLGDLFNSLFFNIPMLIG</sequence>
<protein>
    <submittedName>
        <fullName evidence="8">Flagellar biosynthesis protein FliQ</fullName>
    </submittedName>
</protein>
<dbReference type="InterPro" id="IPR002191">
    <property type="entry name" value="Bac_export_3"/>
</dbReference>
<dbReference type="Proteomes" id="UP001499988">
    <property type="component" value="Unassembled WGS sequence"/>
</dbReference>
<name>A0ABP9EYV9_9GAMM</name>
<evidence type="ECO:0000256" key="5">
    <source>
        <dbReference type="ARBA" id="ARBA00022989"/>
    </source>
</evidence>
<keyword evidence="5 7" id="KW-1133">Transmembrane helix</keyword>
<comment type="similarity">
    <text evidence="2">Belongs to the FliQ/MopD/SpaQ family.</text>
</comment>
<keyword evidence="6 7" id="KW-0472">Membrane</keyword>
<keyword evidence="3" id="KW-1003">Cell membrane</keyword>
<gene>
    <name evidence="8" type="primary">fliQ_2</name>
    <name evidence="8" type="ORF">GCM10023333_22680</name>
</gene>
<keyword evidence="8" id="KW-0966">Cell projection</keyword>